<evidence type="ECO:0000313" key="3">
    <source>
        <dbReference type="EMBL" id="CBI37666.3"/>
    </source>
</evidence>
<dbReference type="EMBL" id="FN596508">
    <property type="protein sequence ID" value="CBI37666.3"/>
    <property type="molecule type" value="Genomic_DNA"/>
</dbReference>
<protein>
    <recommendedName>
        <fullName evidence="2">NmrA-like domain-containing protein</fullName>
    </recommendedName>
</protein>
<organism evidence="3 4">
    <name type="scientific">Vitis vinifera</name>
    <name type="common">Grape</name>
    <dbReference type="NCBI Taxonomy" id="29760"/>
    <lineage>
        <taxon>Eukaryota</taxon>
        <taxon>Viridiplantae</taxon>
        <taxon>Streptophyta</taxon>
        <taxon>Embryophyta</taxon>
        <taxon>Tracheophyta</taxon>
        <taxon>Spermatophyta</taxon>
        <taxon>Magnoliopsida</taxon>
        <taxon>eudicotyledons</taxon>
        <taxon>Gunneridae</taxon>
        <taxon>Pentapetalae</taxon>
        <taxon>rosids</taxon>
        <taxon>Vitales</taxon>
        <taxon>Vitaceae</taxon>
        <taxon>Viteae</taxon>
        <taxon>Vitis</taxon>
    </lineage>
</organism>
<dbReference type="InterPro" id="IPR036291">
    <property type="entry name" value="NAD(P)-bd_dom_sf"/>
</dbReference>
<dbReference type="HOGENOM" id="CLU_141287_0_0_1"/>
<sequence>MSEKSKILIIGGTGKIGKFIVPASARSGHPTFSLVRECGLSNPAKSELFESYKSSGVTLLYGDLYDHESSVKAIKQVDLVISSVGHMLLPYQDRIIAAIKEAGNVKI</sequence>
<dbReference type="Proteomes" id="UP000009183">
    <property type="component" value="Chromosome 3"/>
</dbReference>
<accession>D7U4J7</accession>
<evidence type="ECO:0000256" key="1">
    <source>
        <dbReference type="ARBA" id="ARBA00005725"/>
    </source>
</evidence>
<reference evidence="4" key="1">
    <citation type="journal article" date="2007" name="Nature">
        <title>The grapevine genome sequence suggests ancestral hexaploidization in major angiosperm phyla.</title>
        <authorList>
            <consortium name="The French-Italian Public Consortium for Grapevine Genome Characterization."/>
            <person name="Jaillon O."/>
            <person name="Aury J.-M."/>
            <person name="Noel B."/>
            <person name="Policriti A."/>
            <person name="Clepet C."/>
            <person name="Casagrande A."/>
            <person name="Choisne N."/>
            <person name="Aubourg S."/>
            <person name="Vitulo N."/>
            <person name="Jubin C."/>
            <person name="Vezzi A."/>
            <person name="Legeai F."/>
            <person name="Hugueney P."/>
            <person name="Dasilva C."/>
            <person name="Horner D."/>
            <person name="Mica E."/>
            <person name="Jublot D."/>
            <person name="Poulain J."/>
            <person name="Bruyere C."/>
            <person name="Billault A."/>
            <person name="Segurens B."/>
            <person name="Gouyvenoux M."/>
            <person name="Ugarte E."/>
            <person name="Cattonaro F."/>
            <person name="Anthouard V."/>
            <person name="Vico V."/>
            <person name="Del Fabbro C."/>
            <person name="Alaux M."/>
            <person name="Di Gaspero G."/>
            <person name="Dumas V."/>
            <person name="Felice N."/>
            <person name="Paillard S."/>
            <person name="Juman I."/>
            <person name="Moroldo M."/>
            <person name="Scalabrin S."/>
            <person name="Canaguier A."/>
            <person name="Le Clainche I."/>
            <person name="Malacrida G."/>
            <person name="Durand E."/>
            <person name="Pesole G."/>
            <person name="Laucou V."/>
            <person name="Chatelet P."/>
            <person name="Merdinoglu D."/>
            <person name="Delledonne M."/>
            <person name="Pezzotti M."/>
            <person name="Lecharny A."/>
            <person name="Scarpelli C."/>
            <person name="Artiguenave F."/>
            <person name="Pe M.E."/>
            <person name="Valle G."/>
            <person name="Morgante M."/>
            <person name="Caboche M."/>
            <person name="Adam-Blondon A.-F."/>
            <person name="Weissenbach J."/>
            <person name="Quetier F."/>
            <person name="Wincker P."/>
        </authorList>
    </citation>
    <scope>NUCLEOTIDE SEQUENCE [LARGE SCALE GENOMIC DNA]</scope>
    <source>
        <strain evidence="4">cv. Pinot noir / PN40024</strain>
    </source>
</reference>
<dbReference type="InterPro" id="IPR008030">
    <property type="entry name" value="NmrA-like"/>
</dbReference>
<evidence type="ECO:0000259" key="2">
    <source>
        <dbReference type="Pfam" id="PF05368"/>
    </source>
</evidence>
<evidence type="ECO:0000313" key="4">
    <source>
        <dbReference type="Proteomes" id="UP000009183"/>
    </source>
</evidence>
<dbReference type="InterPro" id="IPR050608">
    <property type="entry name" value="NmrA-type/Isoflavone_red_sf"/>
</dbReference>
<gene>
    <name evidence="3" type="ordered locus">VIT_03s0038g04660</name>
</gene>
<dbReference type="eggNOG" id="ENOG502QPMY">
    <property type="taxonomic scope" value="Eukaryota"/>
</dbReference>
<dbReference type="AlphaFoldDB" id="D7U4J7"/>
<dbReference type="STRING" id="29760.D7U4J7"/>
<dbReference type="Pfam" id="PF05368">
    <property type="entry name" value="NmrA"/>
    <property type="match status" value="1"/>
</dbReference>
<dbReference type="PaxDb" id="29760-VIT_03s0038g04660.t01"/>
<dbReference type="PANTHER" id="PTHR43349">
    <property type="entry name" value="PINORESINOL REDUCTASE-RELATED"/>
    <property type="match status" value="1"/>
</dbReference>
<dbReference type="Gene3D" id="3.40.50.720">
    <property type="entry name" value="NAD(P)-binding Rossmann-like Domain"/>
    <property type="match status" value="1"/>
</dbReference>
<dbReference type="OMA" id="EPSASFF"/>
<feature type="domain" description="NmrA-like" evidence="2">
    <location>
        <begin position="3"/>
        <end position="106"/>
    </location>
</feature>
<name>D7U4J7_VITVI</name>
<dbReference type="SUPFAM" id="SSF51735">
    <property type="entry name" value="NAD(P)-binding Rossmann-fold domains"/>
    <property type="match status" value="1"/>
</dbReference>
<keyword evidence="4" id="KW-1185">Reference proteome</keyword>
<proteinExistence type="inferred from homology"/>
<comment type="similarity">
    <text evidence="1">Belongs to the NmrA-type oxidoreductase family. Isoflavone reductase subfamily.</text>
</comment>
<dbReference type="PANTHER" id="PTHR43349:SF35">
    <property type="entry name" value="PHENYLCOUMARAN BENZYLIC ETHER REDUCTASE 1"/>
    <property type="match status" value="1"/>
</dbReference>
<dbReference type="InParanoid" id="D7U4J7"/>